<name>A0A4V2JTH9_PROTD</name>
<feature type="transmembrane region" description="Helical" evidence="1">
    <location>
        <begin position="6"/>
        <end position="28"/>
    </location>
</feature>
<dbReference type="EMBL" id="SDMR01000001">
    <property type="protein sequence ID" value="TBT96151.1"/>
    <property type="molecule type" value="Genomic_DNA"/>
</dbReference>
<evidence type="ECO:0000256" key="1">
    <source>
        <dbReference type="SAM" id="Phobius"/>
    </source>
</evidence>
<sequence length="183" mass="19380">MSSWHAGLVSAAMATPVWVTVLLALMAATTSGRLKRALRILFLVSPPLTWVLAGFVLAVADADWVRGRTASSVGDMGWFVVLVYGGGAGLITWAVCLVWIAASSYAGRLGRFLLGWPFWSIPPLLLALAWWFANRRLGMTSTYAFWIAFGGTGAWVLSALWVGVTAATGGSSSGKGCAALRRG</sequence>
<feature type="transmembrane region" description="Helical" evidence="1">
    <location>
        <begin position="40"/>
        <end position="58"/>
    </location>
</feature>
<keyword evidence="1" id="KW-0472">Membrane</keyword>
<reference evidence="2 3" key="1">
    <citation type="submission" date="2019-01" db="EMBL/GenBank/DDBJ databases">
        <title>Lactibacter flavus gen. nov., sp. nov., a novel bacterium of the family Propionibacteriaceae isolated from raw milk and dairy products.</title>
        <authorList>
            <person name="Huptas C."/>
            <person name="Wenning M."/>
            <person name="Breitenwieser F."/>
            <person name="Doll E."/>
            <person name="Von Neubeck M."/>
            <person name="Busse H.-J."/>
            <person name="Scherer S."/>
        </authorList>
    </citation>
    <scope>NUCLEOTIDE SEQUENCE [LARGE SCALE GENOMIC DNA]</scope>
    <source>
        <strain evidence="2 3">DSM 22130</strain>
    </source>
</reference>
<dbReference type="Proteomes" id="UP000291933">
    <property type="component" value="Unassembled WGS sequence"/>
</dbReference>
<organism evidence="2 3">
    <name type="scientific">Propioniciclava tarda</name>
    <dbReference type="NCBI Taxonomy" id="433330"/>
    <lineage>
        <taxon>Bacteria</taxon>
        <taxon>Bacillati</taxon>
        <taxon>Actinomycetota</taxon>
        <taxon>Actinomycetes</taxon>
        <taxon>Propionibacteriales</taxon>
        <taxon>Propionibacteriaceae</taxon>
        <taxon>Propioniciclava</taxon>
    </lineage>
</organism>
<evidence type="ECO:0000313" key="2">
    <source>
        <dbReference type="EMBL" id="TBT96151.1"/>
    </source>
</evidence>
<protein>
    <submittedName>
        <fullName evidence="2">Uncharacterized protein</fullName>
    </submittedName>
</protein>
<feature type="transmembrane region" description="Helical" evidence="1">
    <location>
        <begin position="112"/>
        <end position="132"/>
    </location>
</feature>
<keyword evidence="1" id="KW-1133">Transmembrane helix</keyword>
<dbReference type="AlphaFoldDB" id="A0A4V2JTH9"/>
<keyword evidence="1" id="KW-0812">Transmembrane</keyword>
<keyword evidence="3" id="KW-1185">Reference proteome</keyword>
<feature type="transmembrane region" description="Helical" evidence="1">
    <location>
        <begin position="144"/>
        <end position="164"/>
    </location>
</feature>
<proteinExistence type="predicted"/>
<dbReference type="OrthoDB" id="9991384at2"/>
<accession>A0A4V2JTH9</accession>
<comment type="caution">
    <text evidence="2">The sequence shown here is derived from an EMBL/GenBank/DDBJ whole genome shotgun (WGS) entry which is preliminary data.</text>
</comment>
<evidence type="ECO:0000313" key="3">
    <source>
        <dbReference type="Proteomes" id="UP000291933"/>
    </source>
</evidence>
<dbReference type="RefSeq" id="WP_131170564.1">
    <property type="nucleotide sequence ID" value="NZ_FXTL01000001.1"/>
</dbReference>
<feature type="transmembrane region" description="Helical" evidence="1">
    <location>
        <begin position="78"/>
        <end position="100"/>
    </location>
</feature>
<gene>
    <name evidence="2" type="ORF">ET996_00305</name>
</gene>